<comment type="catalytic activity">
    <reaction evidence="1">
        <text>O-phospho-L-seryl-[protein] + H2O = L-seryl-[protein] + phosphate</text>
        <dbReference type="Rhea" id="RHEA:20629"/>
        <dbReference type="Rhea" id="RHEA-COMP:9863"/>
        <dbReference type="Rhea" id="RHEA-COMP:11604"/>
        <dbReference type="ChEBI" id="CHEBI:15377"/>
        <dbReference type="ChEBI" id="CHEBI:29999"/>
        <dbReference type="ChEBI" id="CHEBI:43474"/>
        <dbReference type="ChEBI" id="CHEBI:83421"/>
        <dbReference type="EC" id="3.1.3.16"/>
    </reaction>
</comment>
<keyword evidence="1" id="KW-0479">Metal-binding</keyword>
<sequence>MQRFGRFPIAPFLGGVKRHPSFLPHLTRGLRYVVDAYYAAKEREGMREYNTKRIKEHRPLSGEDSFFYSPIDSTGEIALGVADGVGGWADLGVDPAEFSFALTDRMAERATKGSLSDSEHRAGNVTAPLSALSLLRDSYEYVVNQKLVKAGSSTACVGVTHNNKLQVANIGDSGFFICRQGKIAHVSSPQLHYFNAPYQLSIIPQKLIDHAKRSGRKHFQDYPDESELSVHSLIPGDVVVFATDGLFDNMSITECLAIVSERMLAHKCWERHPEKGISHNSELTNECVTSIAMALVNRARTYSLDTKRDSPFAREAQRTAQIYYTGGKPDDITVVCMLVKQD</sequence>
<dbReference type="InterPro" id="IPR001932">
    <property type="entry name" value="PPM-type_phosphatase-like_dom"/>
</dbReference>
<keyword evidence="1" id="KW-0460">Magnesium</keyword>
<keyword evidence="4" id="KW-1185">Reference proteome</keyword>
<feature type="domain" description="PPM-type phosphatase" evidence="2">
    <location>
        <begin position="43"/>
        <end position="339"/>
    </location>
</feature>
<protein>
    <recommendedName>
        <fullName evidence="1">Protein phosphatase</fullName>
        <ecNumber evidence="1">3.1.3.16</ecNumber>
    </recommendedName>
</protein>
<comment type="similarity">
    <text evidence="1">Belongs to the PP2C family.</text>
</comment>
<dbReference type="CDD" id="cd00143">
    <property type="entry name" value="PP2Cc"/>
    <property type="match status" value="1"/>
</dbReference>
<comment type="cofactor">
    <cofactor evidence="1">
        <name>Mg(2+)</name>
        <dbReference type="ChEBI" id="CHEBI:18420"/>
    </cofactor>
</comment>
<reference evidence="4" key="1">
    <citation type="submission" date="2016-02" db="EMBL/GenBank/DDBJ databases">
        <title>Comparative genomics of biotechnologically important yeasts.</title>
        <authorList>
            <consortium name="DOE Joint Genome Institute"/>
            <person name="Riley R."/>
            <person name="Haridas S."/>
            <person name="Wolfe K.H."/>
            <person name="Lopes M.R."/>
            <person name="Hittinger C.T."/>
            <person name="Goker M."/>
            <person name="Salamov A."/>
            <person name="Wisecaver J."/>
            <person name="Long T.M."/>
            <person name="Aerts A.L."/>
            <person name="Barry K."/>
            <person name="Choi C."/>
            <person name="Clum A."/>
            <person name="Coughlan A.Y."/>
            <person name="Deshpande S."/>
            <person name="Douglass A.P."/>
            <person name="Hanson S.J."/>
            <person name="Klenk H.-P."/>
            <person name="Labutti K."/>
            <person name="Lapidus A."/>
            <person name="Lindquist E."/>
            <person name="Lipzen A."/>
            <person name="Meier-Kolthoff J.P."/>
            <person name="Ohm R.A."/>
            <person name="Otillar R.P."/>
            <person name="Pangilinan J."/>
            <person name="Peng Y."/>
            <person name="Rokas A."/>
            <person name="Rosa C.A."/>
            <person name="Scheuner C."/>
            <person name="Sibirny A.A."/>
            <person name="Slot J.C."/>
            <person name="Stielow J.B."/>
            <person name="Sun H."/>
            <person name="Kurtzman C.P."/>
            <person name="Blackwell M."/>
            <person name="Jeffries T.W."/>
            <person name="Grigoriev I.V."/>
        </authorList>
    </citation>
    <scope>NUCLEOTIDE SEQUENCE [LARGE SCALE GENOMIC DNA]</scope>
    <source>
        <strain evidence="4">NRRL Y-17796</strain>
    </source>
</reference>
<name>A0A1E4TIA9_9ASCO</name>
<dbReference type="EMBL" id="KV453841">
    <property type="protein sequence ID" value="ODV91500.1"/>
    <property type="molecule type" value="Genomic_DNA"/>
</dbReference>
<dbReference type="SMART" id="SM00332">
    <property type="entry name" value="PP2Cc"/>
    <property type="match status" value="1"/>
</dbReference>
<comment type="cofactor">
    <cofactor evidence="1">
        <name>Mn(2+)</name>
        <dbReference type="ChEBI" id="CHEBI:29035"/>
    </cofactor>
</comment>
<evidence type="ECO:0000259" key="2">
    <source>
        <dbReference type="PROSITE" id="PS51746"/>
    </source>
</evidence>
<dbReference type="InterPro" id="IPR039123">
    <property type="entry name" value="PPTC7"/>
</dbReference>
<dbReference type="GO" id="GO:0046872">
    <property type="term" value="F:metal ion binding"/>
    <property type="evidence" value="ECO:0007669"/>
    <property type="project" value="UniProtKB-UniRule"/>
</dbReference>
<evidence type="ECO:0000313" key="4">
    <source>
        <dbReference type="Proteomes" id="UP000095023"/>
    </source>
</evidence>
<dbReference type="SUPFAM" id="SSF81606">
    <property type="entry name" value="PP2C-like"/>
    <property type="match status" value="1"/>
</dbReference>
<dbReference type="SMART" id="SM00331">
    <property type="entry name" value="PP2C_SIG"/>
    <property type="match status" value="1"/>
</dbReference>
<keyword evidence="1" id="KW-0904">Protein phosphatase</keyword>
<dbReference type="GO" id="GO:0004722">
    <property type="term" value="F:protein serine/threonine phosphatase activity"/>
    <property type="evidence" value="ECO:0007669"/>
    <property type="project" value="UniProtKB-EC"/>
</dbReference>
<dbReference type="OrthoDB" id="60843at2759"/>
<comment type="catalytic activity">
    <reaction evidence="1">
        <text>O-phospho-L-threonyl-[protein] + H2O = L-threonyl-[protein] + phosphate</text>
        <dbReference type="Rhea" id="RHEA:47004"/>
        <dbReference type="Rhea" id="RHEA-COMP:11060"/>
        <dbReference type="Rhea" id="RHEA-COMP:11605"/>
        <dbReference type="ChEBI" id="CHEBI:15377"/>
        <dbReference type="ChEBI" id="CHEBI:30013"/>
        <dbReference type="ChEBI" id="CHEBI:43474"/>
        <dbReference type="ChEBI" id="CHEBI:61977"/>
        <dbReference type="EC" id="3.1.3.16"/>
    </reaction>
</comment>
<dbReference type="Gene3D" id="3.60.40.10">
    <property type="entry name" value="PPM-type phosphatase domain"/>
    <property type="match status" value="1"/>
</dbReference>
<gene>
    <name evidence="3" type="ORF">CANCADRAFT_71759</name>
</gene>
<dbReference type="InterPro" id="IPR036457">
    <property type="entry name" value="PPM-type-like_dom_sf"/>
</dbReference>
<keyword evidence="1" id="KW-0378">Hydrolase</keyword>
<evidence type="ECO:0000256" key="1">
    <source>
        <dbReference type="RuleBase" id="RU366020"/>
    </source>
</evidence>
<dbReference type="PANTHER" id="PTHR12320">
    <property type="entry name" value="PROTEIN PHOSPHATASE 2C"/>
    <property type="match status" value="1"/>
</dbReference>
<dbReference type="AlphaFoldDB" id="A0A1E4TIA9"/>
<keyword evidence="1" id="KW-0464">Manganese</keyword>
<dbReference type="EC" id="3.1.3.16" evidence="1"/>
<organism evidence="3 4">
    <name type="scientific">Tortispora caseinolytica NRRL Y-17796</name>
    <dbReference type="NCBI Taxonomy" id="767744"/>
    <lineage>
        <taxon>Eukaryota</taxon>
        <taxon>Fungi</taxon>
        <taxon>Dikarya</taxon>
        <taxon>Ascomycota</taxon>
        <taxon>Saccharomycotina</taxon>
        <taxon>Trigonopsidomycetes</taxon>
        <taxon>Trigonopsidales</taxon>
        <taxon>Trigonopsidaceae</taxon>
        <taxon>Tortispora</taxon>
    </lineage>
</organism>
<accession>A0A1E4TIA9</accession>
<dbReference type="PANTHER" id="PTHR12320:SF1">
    <property type="entry name" value="PROTEIN PHOSPHATASE PTC7 HOMOLOG"/>
    <property type="match status" value="1"/>
</dbReference>
<evidence type="ECO:0000313" key="3">
    <source>
        <dbReference type="EMBL" id="ODV91500.1"/>
    </source>
</evidence>
<dbReference type="PROSITE" id="PS51746">
    <property type="entry name" value="PPM_2"/>
    <property type="match status" value="1"/>
</dbReference>
<proteinExistence type="inferred from homology"/>
<dbReference type="Pfam" id="PF00481">
    <property type="entry name" value="PP2C"/>
    <property type="match status" value="1"/>
</dbReference>
<dbReference type="Proteomes" id="UP000095023">
    <property type="component" value="Unassembled WGS sequence"/>
</dbReference>